<evidence type="ECO:0000256" key="7">
    <source>
        <dbReference type="ARBA" id="ARBA00023054"/>
    </source>
</evidence>
<comment type="function">
    <text evidence="11">Kinesin is a microtubule-associated force-producing protein that play a role in organelle transport.</text>
</comment>
<comment type="subcellular location">
    <subcellularLocation>
        <location evidence="1 11">Cytoplasm</location>
        <location evidence="1 11">Cytoskeleton</location>
    </subcellularLocation>
</comment>
<dbReference type="AlphaFoldDB" id="A0AAN9BEL9"/>
<feature type="coiled-coil region" evidence="12">
    <location>
        <begin position="75"/>
        <end position="130"/>
    </location>
</feature>
<feature type="compositionally biased region" description="Basic and acidic residues" evidence="13">
    <location>
        <begin position="510"/>
        <end position="548"/>
    </location>
</feature>
<dbReference type="Proteomes" id="UP001374579">
    <property type="component" value="Unassembled WGS sequence"/>
</dbReference>
<dbReference type="PANTHER" id="PTHR45783:SF3">
    <property type="entry name" value="KINESIN LIGHT CHAIN"/>
    <property type="match status" value="1"/>
</dbReference>
<dbReference type="GO" id="GO:0005737">
    <property type="term" value="C:cytoplasm"/>
    <property type="evidence" value="ECO:0007669"/>
    <property type="project" value="TreeGrafter"/>
</dbReference>
<evidence type="ECO:0000256" key="10">
    <source>
        <dbReference type="PROSITE-ProRule" id="PRU00339"/>
    </source>
</evidence>
<feature type="compositionally biased region" description="Low complexity" evidence="13">
    <location>
        <begin position="182"/>
        <end position="193"/>
    </location>
</feature>
<comment type="subunit">
    <text evidence="11">Oligomeric complex composed of two heavy chains and two light chains.</text>
</comment>
<evidence type="ECO:0000256" key="8">
    <source>
        <dbReference type="ARBA" id="ARBA00023175"/>
    </source>
</evidence>
<feature type="compositionally biased region" description="Basic and acidic residues" evidence="13">
    <location>
        <begin position="600"/>
        <end position="617"/>
    </location>
</feature>
<dbReference type="PROSITE" id="PS50005">
    <property type="entry name" value="TPR"/>
    <property type="match status" value="4"/>
</dbReference>
<dbReference type="InterPro" id="IPR002151">
    <property type="entry name" value="Kinesin_light"/>
</dbReference>
<feature type="repeat" description="TPR" evidence="10">
    <location>
        <begin position="245"/>
        <end position="278"/>
    </location>
</feature>
<dbReference type="InterPro" id="IPR011990">
    <property type="entry name" value="TPR-like_helical_dom_sf"/>
</dbReference>
<reference evidence="14 15" key="1">
    <citation type="submission" date="2024-02" db="EMBL/GenBank/DDBJ databases">
        <title>Chromosome-scale genome assembly of the rough periwinkle Littorina saxatilis.</title>
        <authorList>
            <person name="De Jode A."/>
            <person name="Faria R."/>
            <person name="Formenti G."/>
            <person name="Sims Y."/>
            <person name="Smith T.P."/>
            <person name="Tracey A."/>
            <person name="Wood J.M.D."/>
            <person name="Zagrodzka Z.B."/>
            <person name="Johannesson K."/>
            <person name="Butlin R.K."/>
            <person name="Leder E.H."/>
        </authorList>
    </citation>
    <scope>NUCLEOTIDE SEQUENCE [LARGE SCALE GENOMIC DNA]</scope>
    <source>
        <strain evidence="14">Snail1</strain>
        <tissue evidence="14">Muscle</tissue>
    </source>
</reference>
<dbReference type="GO" id="GO:0005874">
    <property type="term" value="C:microtubule"/>
    <property type="evidence" value="ECO:0007669"/>
    <property type="project" value="UniProtKB-UniRule"/>
</dbReference>
<dbReference type="Pfam" id="PF13424">
    <property type="entry name" value="TPR_12"/>
    <property type="match status" value="2"/>
</dbReference>
<evidence type="ECO:0000256" key="2">
    <source>
        <dbReference type="ARBA" id="ARBA00009622"/>
    </source>
</evidence>
<dbReference type="FunFam" id="1.25.40.10:FF:000003">
    <property type="entry name" value="kinesin light chain isoform X1"/>
    <property type="match status" value="1"/>
</dbReference>
<dbReference type="SMART" id="SM00028">
    <property type="entry name" value="TPR"/>
    <property type="match status" value="5"/>
</dbReference>
<evidence type="ECO:0000256" key="6">
    <source>
        <dbReference type="ARBA" id="ARBA00022803"/>
    </source>
</evidence>
<sequence length="634" mass="70727">MTALSQDEIVTSTKTVIQGLDTLKNEHHQILNSLLSSLKTIKRESGDTNLVEEKTNILKKSLETLELGISEAQVMIALTQHFQNIEAEKQKLRAQVRRLCQENGWLRDELANTQQKLQFSEQRVATLDEEKKHLEFMNEIKKYDPSDSNVTVEEKEAETPSQPLDLGFPDDDEEGSPEGLLSPSQPSAMASAASGGYEIPARLRTLHNLVIQYASQGRYEVAVPLCKQALEDLEKTSGHDHPDVATMLNILALVYRDQGKYKEAANLLNDALGIREKTLGADHPAVAATLNNLAVLYGKRGKYKEAEPLCKRALEIREKVLGKDHPDVAKQLNNLALLCQNQGKYEEVEQYYQRALEIYEGKLGPDDSNVAKTKNNLASAYLKQGKYKQAEQLYKEVLTRAHEKEFGKVEGENKPIWMRAEEREENKGKNKDGAPLPDYGSWHKASKVDSSTVTTTLKNLGALYRRQGKYEAAETLEECAMRTKKMGTADMVRHTKLSEVVVADYTKDSVSNRDGAARRRSNSRDRARRDSVDSVSYEKNETGDESGKMKRSGSFSKLRASIKRSSAKLVQKLKGKGPGDENSGSMKRASSLSVLNIISSKDDKLHESRRSVGDLRIRGRTASSEHLAGPGQLI</sequence>
<evidence type="ECO:0000256" key="3">
    <source>
        <dbReference type="ARBA" id="ARBA00022490"/>
    </source>
</evidence>
<feature type="region of interest" description="Disordered" evidence="13">
    <location>
        <begin position="145"/>
        <end position="193"/>
    </location>
</feature>
<name>A0AAN9BEL9_9CAEN</name>
<feature type="repeat" description="TPR" evidence="10">
    <location>
        <begin position="329"/>
        <end position="362"/>
    </location>
</feature>
<organism evidence="14 15">
    <name type="scientific">Littorina saxatilis</name>
    <dbReference type="NCBI Taxonomy" id="31220"/>
    <lineage>
        <taxon>Eukaryota</taxon>
        <taxon>Metazoa</taxon>
        <taxon>Spiralia</taxon>
        <taxon>Lophotrochozoa</taxon>
        <taxon>Mollusca</taxon>
        <taxon>Gastropoda</taxon>
        <taxon>Caenogastropoda</taxon>
        <taxon>Littorinimorpha</taxon>
        <taxon>Littorinoidea</taxon>
        <taxon>Littorinidae</taxon>
        <taxon>Littorina</taxon>
    </lineage>
</organism>
<dbReference type="GO" id="GO:0007018">
    <property type="term" value="P:microtubule-based movement"/>
    <property type="evidence" value="ECO:0007669"/>
    <property type="project" value="TreeGrafter"/>
</dbReference>
<evidence type="ECO:0000256" key="1">
    <source>
        <dbReference type="ARBA" id="ARBA00004245"/>
    </source>
</evidence>
<proteinExistence type="inferred from homology"/>
<feature type="compositionally biased region" description="Polar residues" evidence="13">
    <location>
        <begin position="582"/>
        <end position="599"/>
    </location>
</feature>
<keyword evidence="6 10" id="KW-0802">TPR repeat</keyword>
<gene>
    <name evidence="14" type="ORF">V1264_018537</name>
</gene>
<accession>A0AAN9BEL9</accession>
<feature type="repeat" description="TPR" evidence="10">
    <location>
        <begin position="371"/>
        <end position="404"/>
    </location>
</feature>
<protein>
    <recommendedName>
        <fullName evidence="11">Kinesin light chain</fullName>
    </recommendedName>
</protein>
<comment type="similarity">
    <text evidence="2 11">Belongs to the kinesin light chain family.</text>
</comment>
<dbReference type="EMBL" id="JBAMIC010000008">
    <property type="protein sequence ID" value="KAK7103686.1"/>
    <property type="molecule type" value="Genomic_DNA"/>
</dbReference>
<dbReference type="Pfam" id="PF13374">
    <property type="entry name" value="TPR_10"/>
    <property type="match status" value="2"/>
</dbReference>
<evidence type="ECO:0000256" key="11">
    <source>
        <dbReference type="RuleBase" id="RU367020"/>
    </source>
</evidence>
<dbReference type="GO" id="GO:0019894">
    <property type="term" value="F:kinesin binding"/>
    <property type="evidence" value="ECO:0007669"/>
    <property type="project" value="TreeGrafter"/>
</dbReference>
<dbReference type="PANTHER" id="PTHR45783">
    <property type="entry name" value="KINESIN LIGHT CHAIN"/>
    <property type="match status" value="1"/>
</dbReference>
<evidence type="ECO:0000313" key="15">
    <source>
        <dbReference type="Proteomes" id="UP001374579"/>
    </source>
</evidence>
<dbReference type="GO" id="GO:0005871">
    <property type="term" value="C:kinesin complex"/>
    <property type="evidence" value="ECO:0007669"/>
    <property type="project" value="UniProtKB-UniRule"/>
</dbReference>
<keyword evidence="5" id="KW-0677">Repeat</keyword>
<keyword evidence="15" id="KW-1185">Reference proteome</keyword>
<dbReference type="Gene3D" id="1.25.40.10">
    <property type="entry name" value="Tetratricopeptide repeat domain"/>
    <property type="match status" value="1"/>
</dbReference>
<keyword evidence="9 11" id="KW-0206">Cytoskeleton</keyword>
<evidence type="ECO:0000256" key="13">
    <source>
        <dbReference type="SAM" id="MobiDB-lite"/>
    </source>
</evidence>
<evidence type="ECO:0000256" key="9">
    <source>
        <dbReference type="ARBA" id="ARBA00023212"/>
    </source>
</evidence>
<evidence type="ECO:0000256" key="5">
    <source>
        <dbReference type="ARBA" id="ARBA00022737"/>
    </source>
</evidence>
<dbReference type="SUPFAM" id="SSF48452">
    <property type="entry name" value="TPR-like"/>
    <property type="match status" value="2"/>
</dbReference>
<comment type="caution">
    <text evidence="14">The sequence shown here is derived from an EMBL/GenBank/DDBJ whole genome shotgun (WGS) entry which is preliminary data.</text>
</comment>
<evidence type="ECO:0000313" key="14">
    <source>
        <dbReference type="EMBL" id="KAK7103686.1"/>
    </source>
</evidence>
<feature type="compositionally biased region" description="Basic residues" evidence="13">
    <location>
        <begin position="560"/>
        <end position="575"/>
    </location>
</feature>
<feature type="region of interest" description="Disordered" evidence="13">
    <location>
        <begin position="510"/>
        <end position="634"/>
    </location>
</feature>
<keyword evidence="3 11" id="KW-0963">Cytoplasm</keyword>
<dbReference type="InterPro" id="IPR019734">
    <property type="entry name" value="TPR_rpt"/>
</dbReference>
<evidence type="ECO:0000256" key="4">
    <source>
        <dbReference type="ARBA" id="ARBA00022701"/>
    </source>
</evidence>
<keyword evidence="8 11" id="KW-0505">Motor protein</keyword>
<keyword evidence="4 11" id="KW-0493">Microtubule</keyword>
<feature type="repeat" description="TPR" evidence="10">
    <location>
        <begin position="287"/>
        <end position="320"/>
    </location>
</feature>
<evidence type="ECO:0000256" key="12">
    <source>
        <dbReference type="SAM" id="Coils"/>
    </source>
</evidence>
<keyword evidence="7 12" id="KW-0175">Coiled coil</keyword>
<dbReference type="PRINTS" id="PR00381">
    <property type="entry name" value="KINESINLIGHT"/>
</dbReference>